<protein>
    <recommendedName>
        <fullName evidence="1">Putative restriction endonuclease domain-containing protein</fullName>
    </recommendedName>
</protein>
<dbReference type="Proteomes" id="UP000238348">
    <property type="component" value="Chromosome"/>
</dbReference>
<dbReference type="InterPro" id="IPR011335">
    <property type="entry name" value="Restrct_endonuc-II-like"/>
</dbReference>
<proteinExistence type="predicted"/>
<evidence type="ECO:0000313" key="2">
    <source>
        <dbReference type="EMBL" id="AUX43470.1"/>
    </source>
</evidence>
<dbReference type="Pfam" id="PF05685">
    <property type="entry name" value="Uma2"/>
    <property type="match status" value="1"/>
</dbReference>
<dbReference type="InterPro" id="IPR012296">
    <property type="entry name" value="Nuclease_put_TT1808"/>
</dbReference>
<gene>
    <name evidence="2" type="ORF">SOCE26_049190</name>
</gene>
<evidence type="ECO:0000313" key="3">
    <source>
        <dbReference type="Proteomes" id="UP000238348"/>
    </source>
</evidence>
<sequence length="193" mass="21517">MAQAVVHTRMSEQEYLEFERSSPDKHEYADGEVFAMAGGTLEHSAIATSLLAELRIPLLGRGCRVLTSDMRIKIQATGRYVYPDGSVVCTRPEFTDEKRDTLLNPRVIIEVLSDSTEAYDRGDKFAGYRTIASVEEYVLASQRAPRIEVFSRQQDGSWSLRIYGPGERAALVSLGFALEVDRVYTDVFAPDAA</sequence>
<organism evidence="2 3">
    <name type="scientific">Sorangium cellulosum</name>
    <name type="common">Polyangium cellulosum</name>
    <dbReference type="NCBI Taxonomy" id="56"/>
    <lineage>
        <taxon>Bacteria</taxon>
        <taxon>Pseudomonadati</taxon>
        <taxon>Myxococcota</taxon>
        <taxon>Polyangia</taxon>
        <taxon>Polyangiales</taxon>
        <taxon>Polyangiaceae</taxon>
        <taxon>Sorangium</taxon>
    </lineage>
</organism>
<feature type="domain" description="Putative restriction endonuclease" evidence="1">
    <location>
        <begin position="13"/>
        <end position="176"/>
    </location>
</feature>
<dbReference type="PANTHER" id="PTHR36558:SF1">
    <property type="entry name" value="RESTRICTION ENDONUCLEASE DOMAIN-CONTAINING PROTEIN-RELATED"/>
    <property type="match status" value="1"/>
</dbReference>
<accession>A0A2L0EVY6</accession>
<dbReference type="CDD" id="cd06260">
    <property type="entry name" value="DUF820-like"/>
    <property type="match status" value="1"/>
</dbReference>
<name>A0A2L0EVY6_SORCE</name>
<dbReference type="PANTHER" id="PTHR36558">
    <property type="entry name" value="GLR1098 PROTEIN"/>
    <property type="match status" value="1"/>
</dbReference>
<dbReference type="Gene3D" id="3.90.1570.10">
    <property type="entry name" value="tt1808, chain A"/>
    <property type="match status" value="1"/>
</dbReference>
<dbReference type="AlphaFoldDB" id="A0A2L0EVY6"/>
<dbReference type="SUPFAM" id="SSF52980">
    <property type="entry name" value="Restriction endonuclease-like"/>
    <property type="match status" value="1"/>
</dbReference>
<reference evidence="2 3" key="1">
    <citation type="submission" date="2015-09" db="EMBL/GenBank/DDBJ databases">
        <title>Sorangium comparison.</title>
        <authorList>
            <person name="Zaburannyi N."/>
            <person name="Bunk B."/>
            <person name="Overmann J."/>
            <person name="Mueller R."/>
        </authorList>
    </citation>
    <scope>NUCLEOTIDE SEQUENCE [LARGE SCALE GENOMIC DNA]</scope>
    <source>
        <strain evidence="2 3">So ce26</strain>
    </source>
</reference>
<dbReference type="OrthoDB" id="5503005at2"/>
<dbReference type="InterPro" id="IPR008538">
    <property type="entry name" value="Uma2"/>
</dbReference>
<dbReference type="RefSeq" id="WP_104982142.1">
    <property type="nucleotide sequence ID" value="NZ_CP012673.1"/>
</dbReference>
<dbReference type="EMBL" id="CP012673">
    <property type="protein sequence ID" value="AUX43470.1"/>
    <property type="molecule type" value="Genomic_DNA"/>
</dbReference>
<evidence type="ECO:0000259" key="1">
    <source>
        <dbReference type="Pfam" id="PF05685"/>
    </source>
</evidence>